<gene>
    <name evidence="1" type="ORF">CS076_11780</name>
    <name evidence="2" type="ORF">CS078_01215</name>
</gene>
<evidence type="ECO:0000313" key="3">
    <source>
        <dbReference type="Proteomes" id="UP000282140"/>
    </source>
</evidence>
<reference evidence="3 4" key="1">
    <citation type="journal article" date="2018" name="Front. Microbiol.">
        <title>Discovery of Phloeophagus Beetles as a Source of Pseudomonas Strains That Produce Potentially New Bioactive Substances and Description of Pseudomonas bohemica sp. nov.</title>
        <authorList>
            <person name="Saati-Santamaria Z."/>
            <person name="Lopez-Mondejar R."/>
            <person name="Jimenez-Gomez A."/>
            <person name="Diez-Mendez A."/>
            <person name="Vetrovsky T."/>
            <person name="Igual J.M."/>
            <person name="Velazquez E."/>
            <person name="Kolarik M."/>
            <person name="Rivas R."/>
            <person name="Garcia-Fraile P."/>
        </authorList>
    </citation>
    <scope>NUCLEOTIDE SEQUENCE [LARGE SCALE GENOMIC DNA]</scope>
    <source>
        <strain evidence="1 4">A2-NA12</strain>
        <strain evidence="2 3">A2-NA13</strain>
    </source>
</reference>
<dbReference type="Proteomes" id="UP000282140">
    <property type="component" value="Unassembled WGS sequence"/>
</dbReference>
<dbReference type="AlphaFoldDB" id="A0A3L8CWJ2"/>
<dbReference type="EMBL" id="PEGA01000010">
    <property type="protein sequence ID" value="RLU10762.1"/>
    <property type="molecule type" value="Genomic_DNA"/>
</dbReference>
<accession>A0A3L8CWJ2</accession>
<comment type="caution">
    <text evidence="2">The sequence shown here is derived from an EMBL/GenBank/DDBJ whole genome shotgun (WGS) entry which is preliminary data.</text>
</comment>
<evidence type="ECO:0000313" key="4">
    <source>
        <dbReference type="Proteomes" id="UP000282672"/>
    </source>
</evidence>
<keyword evidence="3" id="KW-1185">Reference proteome</keyword>
<organism evidence="2 3">
    <name type="scientific">Pseudomonas prosekii</name>
    <dbReference type="NCBI Taxonomy" id="1148509"/>
    <lineage>
        <taxon>Bacteria</taxon>
        <taxon>Pseudomonadati</taxon>
        <taxon>Pseudomonadota</taxon>
        <taxon>Gammaproteobacteria</taxon>
        <taxon>Pseudomonadales</taxon>
        <taxon>Pseudomonadaceae</taxon>
        <taxon>Pseudomonas</taxon>
    </lineage>
</organism>
<dbReference type="Proteomes" id="UP000282672">
    <property type="component" value="Unassembled WGS sequence"/>
</dbReference>
<dbReference type="EMBL" id="PEGB01000001">
    <property type="protein sequence ID" value="RLU12350.1"/>
    <property type="molecule type" value="Genomic_DNA"/>
</dbReference>
<protein>
    <submittedName>
        <fullName evidence="2">Uncharacterized protein</fullName>
    </submittedName>
</protein>
<name>A0A3L8CWJ2_9PSED</name>
<evidence type="ECO:0000313" key="2">
    <source>
        <dbReference type="EMBL" id="RLU12350.1"/>
    </source>
</evidence>
<proteinExistence type="predicted"/>
<evidence type="ECO:0000313" key="1">
    <source>
        <dbReference type="EMBL" id="RLU10762.1"/>
    </source>
</evidence>
<sequence>MDLGSRQMFQDGRVSARCIEFDGPFAGKPRSYRVLGWPHILWQHQSTVGASLLAMADCQATKITRRG</sequence>